<dbReference type="Proteomes" id="UP001499978">
    <property type="component" value="Unassembled WGS sequence"/>
</dbReference>
<keyword evidence="1" id="KW-0805">Transcription regulation</keyword>
<comment type="caution">
    <text evidence="5">The sequence shown here is derived from an EMBL/GenBank/DDBJ whole genome shotgun (WGS) entry which is preliminary data.</text>
</comment>
<organism evidence="5 6">
    <name type="scientific">Pilimelia columellifera subsp. columellifera</name>
    <dbReference type="NCBI Taxonomy" id="706583"/>
    <lineage>
        <taxon>Bacteria</taxon>
        <taxon>Bacillati</taxon>
        <taxon>Actinomycetota</taxon>
        <taxon>Actinomycetes</taxon>
        <taxon>Micromonosporales</taxon>
        <taxon>Micromonosporaceae</taxon>
        <taxon>Pilimelia</taxon>
    </lineage>
</organism>
<keyword evidence="3" id="KW-0804">Transcription</keyword>
<keyword evidence="6" id="KW-1185">Reference proteome</keyword>
<dbReference type="EMBL" id="BAAARY010000058">
    <property type="protein sequence ID" value="GAA2533807.1"/>
    <property type="molecule type" value="Genomic_DNA"/>
</dbReference>
<sequence length="73" mass="7883">MANLTDRERQVLTAMAEGLSNNAIAARLHLSEGGIEKHISALFGKLKLAAAPDINRRVLAVTAYLRNAAIHHP</sequence>
<proteinExistence type="predicted"/>
<protein>
    <recommendedName>
        <fullName evidence="4">HTH luxR-type domain-containing protein</fullName>
    </recommendedName>
</protein>
<dbReference type="PRINTS" id="PR00038">
    <property type="entry name" value="HTHLUXR"/>
</dbReference>
<evidence type="ECO:0000259" key="4">
    <source>
        <dbReference type="PROSITE" id="PS50043"/>
    </source>
</evidence>
<dbReference type="PANTHER" id="PTHR44688:SF16">
    <property type="entry name" value="DNA-BINDING TRANSCRIPTIONAL ACTIVATOR DEVR_DOSR"/>
    <property type="match status" value="1"/>
</dbReference>
<evidence type="ECO:0000313" key="5">
    <source>
        <dbReference type="EMBL" id="GAA2533807.1"/>
    </source>
</evidence>
<dbReference type="InterPro" id="IPR000792">
    <property type="entry name" value="Tscrpt_reg_LuxR_C"/>
</dbReference>
<evidence type="ECO:0000313" key="6">
    <source>
        <dbReference type="Proteomes" id="UP001499978"/>
    </source>
</evidence>
<dbReference type="SUPFAM" id="SSF46894">
    <property type="entry name" value="C-terminal effector domain of the bipartite response regulators"/>
    <property type="match status" value="1"/>
</dbReference>
<feature type="domain" description="HTH luxR-type" evidence="4">
    <location>
        <begin position="1"/>
        <end position="67"/>
    </location>
</feature>
<accession>A0ABP6B4Z7</accession>
<evidence type="ECO:0000256" key="1">
    <source>
        <dbReference type="ARBA" id="ARBA00023015"/>
    </source>
</evidence>
<dbReference type="InterPro" id="IPR036388">
    <property type="entry name" value="WH-like_DNA-bd_sf"/>
</dbReference>
<name>A0ABP6B4Z7_9ACTN</name>
<dbReference type="SMART" id="SM00421">
    <property type="entry name" value="HTH_LUXR"/>
    <property type="match status" value="1"/>
</dbReference>
<keyword evidence="2" id="KW-0238">DNA-binding</keyword>
<reference evidence="6" key="1">
    <citation type="journal article" date="2019" name="Int. J. Syst. Evol. Microbiol.">
        <title>The Global Catalogue of Microorganisms (GCM) 10K type strain sequencing project: providing services to taxonomists for standard genome sequencing and annotation.</title>
        <authorList>
            <consortium name="The Broad Institute Genomics Platform"/>
            <consortium name="The Broad Institute Genome Sequencing Center for Infectious Disease"/>
            <person name="Wu L."/>
            <person name="Ma J."/>
        </authorList>
    </citation>
    <scope>NUCLEOTIDE SEQUENCE [LARGE SCALE GENOMIC DNA]</scope>
    <source>
        <strain evidence="6">JCM 3367</strain>
    </source>
</reference>
<dbReference type="RefSeq" id="WP_425565672.1">
    <property type="nucleotide sequence ID" value="NZ_BAAARY010000058.1"/>
</dbReference>
<dbReference type="CDD" id="cd06170">
    <property type="entry name" value="LuxR_C_like"/>
    <property type="match status" value="1"/>
</dbReference>
<dbReference type="Gene3D" id="1.10.10.10">
    <property type="entry name" value="Winged helix-like DNA-binding domain superfamily/Winged helix DNA-binding domain"/>
    <property type="match status" value="1"/>
</dbReference>
<evidence type="ECO:0000256" key="3">
    <source>
        <dbReference type="ARBA" id="ARBA00023163"/>
    </source>
</evidence>
<dbReference type="Pfam" id="PF00196">
    <property type="entry name" value="GerE"/>
    <property type="match status" value="1"/>
</dbReference>
<dbReference type="InterPro" id="IPR016032">
    <property type="entry name" value="Sig_transdc_resp-reg_C-effctor"/>
</dbReference>
<evidence type="ECO:0000256" key="2">
    <source>
        <dbReference type="ARBA" id="ARBA00023125"/>
    </source>
</evidence>
<dbReference type="PANTHER" id="PTHR44688">
    <property type="entry name" value="DNA-BINDING TRANSCRIPTIONAL ACTIVATOR DEVR_DOSR"/>
    <property type="match status" value="1"/>
</dbReference>
<dbReference type="PROSITE" id="PS50043">
    <property type="entry name" value="HTH_LUXR_2"/>
    <property type="match status" value="1"/>
</dbReference>
<gene>
    <name evidence="5" type="ORF">GCM10010201_36360</name>
</gene>